<accession>A0A6C1B5H3</accession>
<dbReference type="Proteomes" id="UP000501991">
    <property type="component" value="Chromosome"/>
</dbReference>
<dbReference type="InterPro" id="IPR016032">
    <property type="entry name" value="Sig_transdc_resp-reg_C-effctor"/>
</dbReference>
<evidence type="ECO:0000256" key="3">
    <source>
        <dbReference type="PROSITE-ProRule" id="PRU00169"/>
    </source>
</evidence>
<keyword evidence="7" id="KW-1185">Reference proteome</keyword>
<keyword evidence="1 3" id="KW-0597">Phosphoprotein</keyword>
<dbReference type="SMART" id="SM00448">
    <property type="entry name" value="REC"/>
    <property type="match status" value="1"/>
</dbReference>
<dbReference type="PROSITE" id="PS50043">
    <property type="entry name" value="HTH_LUXR_2"/>
    <property type="match status" value="1"/>
</dbReference>
<evidence type="ECO:0000313" key="6">
    <source>
        <dbReference type="EMBL" id="QID17484.1"/>
    </source>
</evidence>
<dbReference type="PROSITE" id="PS50110">
    <property type="entry name" value="RESPONSE_REGULATORY"/>
    <property type="match status" value="1"/>
</dbReference>
<dbReference type="PROSITE" id="PS00622">
    <property type="entry name" value="HTH_LUXR_1"/>
    <property type="match status" value="1"/>
</dbReference>
<name>A0A6C1B5H3_9RHOO</name>
<dbReference type="Pfam" id="PF00072">
    <property type="entry name" value="Response_reg"/>
    <property type="match status" value="1"/>
</dbReference>
<dbReference type="SUPFAM" id="SSF46894">
    <property type="entry name" value="C-terminal effector domain of the bipartite response regulators"/>
    <property type="match status" value="1"/>
</dbReference>
<feature type="domain" description="HTH luxR-type" evidence="4">
    <location>
        <begin position="147"/>
        <end position="212"/>
    </location>
</feature>
<sequence>MSGNSLANTRFVLADDHSVVRMGFRLLLEGAGATVLAEADRGQAAIEAYETHLPDALIMDVSMPGGGGLDALERLMGRHPEARVLMLSAHEDAQIPVRALKAGATGYLSKSAHPDELLRAARAVSQGRRYVDPKLAADLALAQLDGGTDPLSKLTEKEFAVFLQLAQGKSVNEVAEATHVSPSTVGTHLYHIKQKLSANNASELTLIAVRCGLIEA</sequence>
<dbReference type="EMBL" id="CP048836">
    <property type="protein sequence ID" value="QID17484.1"/>
    <property type="molecule type" value="Genomic_DNA"/>
</dbReference>
<keyword evidence="2" id="KW-0238">DNA-binding</keyword>
<dbReference type="InterPro" id="IPR011006">
    <property type="entry name" value="CheY-like_superfamily"/>
</dbReference>
<dbReference type="PANTHER" id="PTHR43214:SF43">
    <property type="entry name" value="TWO-COMPONENT RESPONSE REGULATOR"/>
    <property type="match status" value="1"/>
</dbReference>
<evidence type="ECO:0000256" key="2">
    <source>
        <dbReference type="ARBA" id="ARBA00023125"/>
    </source>
</evidence>
<dbReference type="InterPro" id="IPR000792">
    <property type="entry name" value="Tscrpt_reg_LuxR_C"/>
</dbReference>
<dbReference type="PANTHER" id="PTHR43214">
    <property type="entry name" value="TWO-COMPONENT RESPONSE REGULATOR"/>
    <property type="match status" value="1"/>
</dbReference>
<dbReference type="AlphaFoldDB" id="A0A6C1B5H3"/>
<dbReference type="InterPro" id="IPR001789">
    <property type="entry name" value="Sig_transdc_resp-reg_receiver"/>
</dbReference>
<evidence type="ECO:0000313" key="7">
    <source>
        <dbReference type="Proteomes" id="UP000501991"/>
    </source>
</evidence>
<feature type="domain" description="Response regulatory" evidence="5">
    <location>
        <begin position="10"/>
        <end position="125"/>
    </location>
</feature>
<evidence type="ECO:0000256" key="1">
    <source>
        <dbReference type="ARBA" id="ARBA00022553"/>
    </source>
</evidence>
<proteinExistence type="predicted"/>
<gene>
    <name evidence="6" type="ORF">G3580_07400</name>
</gene>
<dbReference type="SMART" id="SM00421">
    <property type="entry name" value="HTH_LUXR"/>
    <property type="match status" value="1"/>
</dbReference>
<dbReference type="GO" id="GO:0006355">
    <property type="term" value="P:regulation of DNA-templated transcription"/>
    <property type="evidence" value="ECO:0007669"/>
    <property type="project" value="InterPro"/>
</dbReference>
<dbReference type="GO" id="GO:0003677">
    <property type="term" value="F:DNA binding"/>
    <property type="evidence" value="ECO:0007669"/>
    <property type="project" value="UniProtKB-KW"/>
</dbReference>
<dbReference type="KEGG" id="azq:G3580_07400"/>
<evidence type="ECO:0000259" key="5">
    <source>
        <dbReference type="PROSITE" id="PS50110"/>
    </source>
</evidence>
<dbReference type="Pfam" id="PF00196">
    <property type="entry name" value="GerE"/>
    <property type="match status" value="1"/>
</dbReference>
<dbReference type="Gene3D" id="3.40.50.2300">
    <property type="match status" value="1"/>
</dbReference>
<dbReference type="PRINTS" id="PR00038">
    <property type="entry name" value="HTHLUXR"/>
</dbReference>
<feature type="modified residue" description="4-aspartylphosphate" evidence="3">
    <location>
        <position position="60"/>
    </location>
</feature>
<protein>
    <submittedName>
        <fullName evidence="6">Response regulator transcription factor</fullName>
    </submittedName>
</protein>
<dbReference type="SUPFAM" id="SSF52172">
    <property type="entry name" value="CheY-like"/>
    <property type="match status" value="1"/>
</dbReference>
<dbReference type="InterPro" id="IPR058245">
    <property type="entry name" value="NreC/VraR/RcsB-like_REC"/>
</dbReference>
<dbReference type="InterPro" id="IPR039420">
    <property type="entry name" value="WalR-like"/>
</dbReference>
<reference evidence="6 7" key="1">
    <citation type="submission" date="2020-02" db="EMBL/GenBank/DDBJ databases">
        <title>Nitrogenibacter mangrovi gen. nov., sp. nov. isolated from mangrove sediment, a denitrifying betaproteobacterium.</title>
        <authorList>
            <person name="Liao H."/>
            <person name="Tian Y."/>
        </authorList>
    </citation>
    <scope>NUCLEOTIDE SEQUENCE [LARGE SCALE GENOMIC DNA]</scope>
    <source>
        <strain evidence="6 7">M9-3-2</strain>
    </source>
</reference>
<organism evidence="6 7">
    <name type="scientific">Nitrogeniibacter mangrovi</name>
    <dbReference type="NCBI Taxonomy" id="2016596"/>
    <lineage>
        <taxon>Bacteria</taxon>
        <taxon>Pseudomonadati</taxon>
        <taxon>Pseudomonadota</taxon>
        <taxon>Betaproteobacteria</taxon>
        <taxon>Rhodocyclales</taxon>
        <taxon>Zoogloeaceae</taxon>
        <taxon>Nitrogeniibacter</taxon>
    </lineage>
</organism>
<dbReference type="GO" id="GO:0000160">
    <property type="term" value="P:phosphorelay signal transduction system"/>
    <property type="evidence" value="ECO:0007669"/>
    <property type="project" value="InterPro"/>
</dbReference>
<dbReference type="RefSeq" id="WP_173764648.1">
    <property type="nucleotide sequence ID" value="NZ_CP048836.1"/>
</dbReference>
<evidence type="ECO:0000259" key="4">
    <source>
        <dbReference type="PROSITE" id="PS50043"/>
    </source>
</evidence>
<dbReference type="CDD" id="cd17535">
    <property type="entry name" value="REC_NarL-like"/>
    <property type="match status" value="1"/>
</dbReference>
<dbReference type="CDD" id="cd06170">
    <property type="entry name" value="LuxR_C_like"/>
    <property type="match status" value="1"/>
</dbReference>